<dbReference type="AlphaFoldDB" id="A0A0H3KZ37"/>
<dbReference type="eggNOG" id="COG1131">
    <property type="taxonomic scope" value="Bacteria"/>
</dbReference>
<sequence>MSTLRFIPLDASESAVLKDSRSLLPLDVYKKIAQFIRQALSNIPQSAALPELDDVRSHNAVSIDGERGTGKTSVLVNLKEYLQQDHKDLLNDIHILKPVDPTLLEDNESLFLHIIVAALLSDKAIKLAQSQSPAKSQALNKSLESLAHALASVETQSADYGMDKLRAMFGNQHLADCVQHFFKTTLELLDKKLLVLPIDDVDTSLSRAFENLEIIRRYLTTPYVLPIVSGDRDLYREVTWRDFHGRLTKDSHYRPREAYDRAVDLAIEYQRKLLPLPRRLVMPEVSEYLTEKSDRAINLELKGEKLISLNSFYVWLQIFISGPVNGLEDSQLSLPIPSIRALTQLINHCGSLIPDLPSAIRNASDELQVRRLWQMPGVNPKAFDTFYQEYRQRSMSSKRDYARAYQRFYDEQHQPITIEECILGREEIDKWEQTLLNYFRYEVKAGAVYLVLLASSYWQSLKDNRSDMVGRSVLDTPLFKPLIHNTGDLNHFDKKYDFSEWINRLQDRLPNSWLSSLQSHHTILPYPVAEVGVNTATDWQYWLQVPEEVKEQVVGDKIIFLASLSMQYNFYTNAKQSLMMNIGRIFEIVVASMCGDVRMIDLQRIIQNAPFFSARALAPTKNVMVTEEATKNKFVDETETSDFYQQQGEVADIQENYLSELVHNISQWRERHDLDNVRFSPWLVYKVFNKVFSQAANTVTFPNGSRDIGKVIESIGKAFYSTWSAFGSFEKGRLFGLPEVVATVNLNSPYNFVSNDHFNVNVGPFVVRTEQSAPAKSKYAASTRTASYYLADHPLKLWIEEALTVFAPAPKKQTPDAEVSDPRVWLREKLGLEKDTRLTDKRIAASLGNFNNDERASLLNEMFTLYPGYYVTDRLHDIIDQMKGER</sequence>
<dbReference type="NCBIfam" id="NF041743">
    <property type="entry name" value="RdrA"/>
    <property type="match status" value="1"/>
</dbReference>
<organism evidence="1 2">
    <name type="scientific">Pantoea ananatis (strain AJ13355)</name>
    <dbReference type="NCBI Taxonomy" id="932677"/>
    <lineage>
        <taxon>Bacteria</taxon>
        <taxon>Pseudomonadati</taxon>
        <taxon>Pseudomonadota</taxon>
        <taxon>Gammaproteobacteria</taxon>
        <taxon>Enterobacterales</taxon>
        <taxon>Erwiniaceae</taxon>
        <taxon>Pantoea</taxon>
    </lineage>
</organism>
<gene>
    <name evidence="1" type="ordered locus">PAJ_2213</name>
</gene>
<dbReference type="RefSeq" id="WP_014594359.1">
    <property type="nucleotide sequence ID" value="NC_017531.2"/>
</dbReference>
<reference evidence="2" key="1">
    <citation type="journal article" date="2012" name="Appl. Microbiol. Biotechnol.">
        <title>The complete genome sequence of Pantoea ananatis AJ13355, an organism with great biotechnological potential.</title>
        <authorList>
            <person name="Hara Y."/>
            <person name="Kadotani N."/>
            <person name="Izui H."/>
            <person name="Katashkina J.I."/>
            <person name="Kuvaeva T.M."/>
            <person name="Andreeva I.G."/>
            <person name="Golubeva L.I."/>
            <person name="Malko D.B."/>
            <person name="Makeev V.J."/>
            <person name="Mashko S.V."/>
            <person name="Kozlov Y.I."/>
        </authorList>
    </citation>
    <scope>NUCLEOTIDE SEQUENCE [LARGE SCALE GENOMIC DNA]</scope>
    <source>
        <strain evidence="2">AJ13355</strain>
    </source>
</reference>
<dbReference type="OrthoDB" id="8434746at2"/>
<dbReference type="PATRIC" id="fig|932677.3.peg.2562"/>
<dbReference type="Proteomes" id="UP000006690">
    <property type="component" value="Chromosome"/>
</dbReference>
<protein>
    <submittedName>
        <fullName evidence="1">Uncharacterized protein</fullName>
    </submittedName>
</protein>
<evidence type="ECO:0000313" key="1">
    <source>
        <dbReference type="EMBL" id="BAK12293.1"/>
    </source>
</evidence>
<name>A0A0H3KZ37_PANAA</name>
<evidence type="ECO:0000313" key="2">
    <source>
        <dbReference type="Proteomes" id="UP000006690"/>
    </source>
</evidence>
<proteinExistence type="predicted"/>
<dbReference type="KEGG" id="paj:PAJ_2213"/>
<dbReference type="HOGENOM" id="CLU_325356_0_0_6"/>
<accession>A0A0H3KZ37</accession>
<dbReference type="EMBL" id="AP012032">
    <property type="protein sequence ID" value="BAK12293.1"/>
    <property type="molecule type" value="Genomic_DNA"/>
</dbReference>